<dbReference type="AlphaFoldDB" id="A0AAX1IA35"/>
<proteinExistence type="predicted"/>
<name>A0AAX1IA35_STEMA</name>
<evidence type="ECO:0000313" key="1">
    <source>
        <dbReference type="EMBL" id="QNG76893.1"/>
    </source>
</evidence>
<dbReference type="GO" id="GO:0003677">
    <property type="term" value="F:DNA binding"/>
    <property type="evidence" value="ECO:0007669"/>
    <property type="project" value="UniProtKB-KW"/>
</dbReference>
<organism evidence="1 2">
    <name type="scientific">Stenotrophomonas maltophilia</name>
    <name type="common">Pseudomonas maltophilia</name>
    <name type="synonym">Xanthomonas maltophilia</name>
    <dbReference type="NCBI Taxonomy" id="40324"/>
    <lineage>
        <taxon>Bacteria</taxon>
        <taxon>Pseudomonadati</taxon>
        <taxon>Pseudomonadota</taxon>
        <taxon>Gammaproteobacteria</taxon>
        <taxon>Lysobacterales</taxon>
        <taxon>Lysobacteraceae</taxon>
        <taxon>Stenotrophomonas</taxon>
        <taxon>Stenotrophomonas maltophilia group</taxon>
    </lineage>
</organism>
<dbReference type="RefSeq" id="WP_154350651.1">
    <property type="nucleotide sequence ID" value="NZ_CP040433.1"/>
</dbReference>
<reference evidence="1 2" key="1">
    <citation type="submission" date="2020-08" db="EMBL/GenBank/DDBJ databases">
        <title>Phenotypic and transcriptomic analysis of seven clinical Stenotrophomonas maltophilia isolates identify a small set of shared and commonly regulated genes involved in biofilm lifestyle.</title>
        <authorList>
            <person name="Alio I."/>
            <person name="Gudzuhn M."/>
            <person name="Streit W."/>
        </authorList>
    </citation>
    <scope>NUCLEOTIDE SEQUENCE [LARGE SCALE GENOMIC DNA]</scope>
    <source>
        <strain evidence="1 2">UHH_SKK55</strain>
    </source>
</reference>
<keyword evidence="1" id="KW-0238">DNA-binding</keyword>
<dbReference type="Proteomes" id="UP000515598">
    <property type="component" value="Chromosome"/>
</dbReference>
<dbReference type="EMBL" id="CP060025">
    <property type="protein sequence ID" value="QNG76893.1"/>
    <property type="molecule type" value="Genomic_DNA"/>
</dbReference>
<evidence type="ECO:0000313" key="2">
    <source>
        <dbReference type="Proteomes" id="UP000515598"/>
    </source>
</evidence>
<protein>
    <submittedName>
        <fullName evidence="1">DNA-binding protein</fullName>
    </submittedName>
</protein>
<gene>
    <name evidence="1" type="ORF">GPNADHDJ_01076</name>
</gene>
<accession>A0AAX1IA35</accession>
<sequence>MEFSFTLMYRVPDTGEDLSAFERCLAESGCDDALLGSGLPGILALRFWREGTAANDVARDTCAQVQKALPEAELIAVHFDVSNAASVSTCSFARAEPA</sequence>